<sequence>MSKADDSTDDQSASDAPGSEAKVLDGSSTSLRPVDWDGGSSRIWDSRHGNDVTNQLAAEADERWSEEILQQLREERQETEREEGDDRG</sequence>
<feature type="region of interest" description="Disordered" evidence="1">
    <location>
        <begin position="1"/>
        <end position="49"/>
    </location>
</feature>
<dbReference type="RefSeq" id="WP_248825016.1">
    <property type="nucleotide sequence ID" value="NZ_JALKFT010000011.1"/>
</dbReference>
<evidence type="ECO:0000256" key="1">
    <source>
        <dbReference type="SAM" id="MobiDB-lite"/>
    </source>
</evidence>
<protein>
    <submittedName>
        <fullName evidence="2">Uncharacterized protein</fullName>
    </submittedName>
</protein>
<proteinExistence type="predicted"/>
<dbReference type="EMBL" id="JALKFT010000011">
    <property type="protein sequence ID" value="MCK9876760.1"/>
    <property type="molecule type" value="Genomic_DNA"/>
</dbReference>
<name>A0ABT0JZ77_9ACTN</name>
<dbReference type="Proteomes" id="UP001201873">
    <property type="component" value="Unassembled WGS sequence"/>
</dbReference>
<organism evidence="2 3">
    <name type="scientific">Frankia umida</name>
    <dbReference type="NCBI Taxonomy" id="573489"/>
    <lineage>
        <taxon>Bacteria</taxon>
        <taxon>Bacillati</taxon>
        <taxon>Actinomycetota</taxon>
        <taxon>Actinomycetes</taxon>
        <taxon>Frankiales</taxon>
        <taxon>Frankiaceae</taxon>
        <taxon>Frankia</taxon>
    </lineage>
</organism>
<accession>A0ABT0JZ77</accession>
<evidence type="ECO:0000313" key="2">
    <source>
        <dbReference type="EMBL" id="MCK9876760.1"/>
    </source>
</evidence>
<evidence type="ECO:0000313" key="3">
    <source>
        <dbReference type="Proteomes" id="UP001201873"/>
    </source>
</evidence>
<keyword evidence="3" id="KW-1185">Reference proteome</keyword>
<gene>
    <name evidence="2" type="ORF">MXD59_13390</name>
</gene>
<reference evidence="2 3" key="1">
    <citation type="submission" date="2022-04" db="EMBL/GenBank/DDBJ databases">
        <title>Genome diversity in the genus Frankia.</title>
        <authorList>
            <person name="Carlos-Shanley C."/>
            <person name="Hahn D."/>
        </authorList>
    </citation>
    <scope>NUCLEOTIDE SEQUENCE [LARGE SCALE GENOMIC DNA]</scope>
    <source>
        <strain evidence="2 3">Ag45/Mut15</strain>
    </source>
</reference>
<comment type="caution">
    <text evidence="2">The sequence shown here is derived from an EMBL/GenBank/DDBJ whole genome shotgun (WGS) entry which is preliminary data.</text>
</comment>